<evidence type="ECO:0000313" key="2">
    <source>
        <dbReference type="EMBL" id="RUO58044.1"/>
    </source>
</evidence>
<dbReference type="OrthoDB" id="5355033at2"/>
<comment type="caution">
    <text evidence="2">The sequence shown here is derived from an EMBL/GenBank/DDBJ whole genome shotgun (WGS) entry which is preliminary data.</text>
</comment>
<organism evidence="2 3">
    <name type="scientific">Idiomarina fontislapidosi</name>
    <dbReference type="NCBI Taxonomy" id="263723"/>
    <lineage>
        <taxon>Bacteria</taxon>
        <taxon>Pseudomonadati</taxon>
        <taxon>Pseudomonadota</taxon>
        <taxon>Gammaproteobacteria</taxon>
        <taxon>Alteromonadales</taxon>
        <taxon>Idiomarinaceae</taxon>
        <taxon>Idiomarina</taxon>
    </lineage>
</organism>
<dbReference type="PROSITE" id="PS51186">
    <property type="entry name" value="GNAT"/>
    <property type="match status" value="1"/>
</dbReference>
<evidence type="ECO:0000313" key="3">
    <source>
        <dbReference type="Proteomes" id="UP000287330"/>
    </source>
</evidence>
<dbReference type="SUPFAM" id="SSF55729">
    <property type="entry name" value="Acyl-CoA N-acyltransferases (Nat)"/>
    <property type="match status" value="1"/>
</dbReference>
<dbReference type="InterPro" id="IPR052564">
    <property type="entry name" value="N-acetyltrans/Recomb-assoc"/>
</dbReference>
<dbReference type="EMBL" id="PIPV01000001">
    <property type="protein sequence ID" value="RUO58044.1"/>
    <property type="molecule type" value="Genomic_DNA"/>
</dbReference>
<proteinExistence type="predicted"/>
<dbReference type="CDD" id="cd04301">
    <property type="entry name" value="NAT_SF"/>
    <property type="match status" value="1"/>
</dbReference>
<dbReference type="GO" id="GO:0016747">
    <property type="term" value="F:acyltransferase activity, transferring groups other than amino-acyl groups"/>
    <property type="evidence" value="ECO:0007669"/>
    <property type="project" value="InterPro"/>
</dbReference>
<dbReference type="Pfam" id="PF13673">
    <property type="entry name" value="Acetyltransf_10"/>
    <property type="match status" value="1"/>
</dbReference>
<name>A0A432YAR2_9GAMM</name>
<keyword evidence="2" id="KW-0808">Transferase</keyword>
<protein>
    <submittedName>
        <fullName evidence="2">GNAT family N-acetyltransferase</fullName>
    </submittedName>
</protein>
<sequence>MYDIKIRSYKPTDAAALRDIFFCTVRNINIRDYSQAQVEAWAPSDYDSQEWEHKMNKIAPYVAELNDDIAGYADLQQDGLIDHFFCHHKYQGKGLGGALMQHIIVNAQTRGLIKIYSHVSITARPFFERFGFIITTSKHVKVRGEELQNFIMEKPIK</sequence>
<feature type="domain" description="N-acetyltransferase" evidence="1">
    <location>
        <begin position="4"/>
        <end position="157"/>
    </location>
</feature>
<accession>A0A432YAR2</accession>
<reference evidence="3" key="1">
    <citation type="journal article" date="2018" name="Front. Microbiol.">
        <title>Genome-Based Analysis Reveals the Taxonomy and Diversity of the Family Idiomarinaceae.</title>
        <authorList>
            <person name="Liu Y."/>
            <person name="Lai Q."/>
            <person name="Shao Z."/>
        </authorList>
    </citation>
    <scope>NUCLEOTIDE SEQUENCE [LARGE SCALE GENOMIC DNA]</scope>
    <source>
        <strain evidence="3">F23</strain>
    </source>
</reference>
<dbReference type="Gene3D" id="3.40.630.30">
    <property type="match status" value="1"/>
</dbReference>
<gene>
    <name evidence="2" type="ORF">CWE25_00130</name>
</gene>
<keyword evidence="3" id="KW-1185">Reference proteome</keyword>
<dbReference type="PANTHER" id="PTHR43451">
    <property type="entry name" value="ACETYLTRANSFERASE (GNAT) FAMILY PROTEIN"/>
    <property type="match status" value="1"/>
</dbReference>
<evidence type="ECO:0000259" key="1">
    <source>
        <dbReference type="PROSITE" id="PS51186"/>
    </source>
</evidence>
<dbReference type="Proteomes" id="UP000287330">
    <property type="component" value="Unassembled WGS sequence"/>
</dbReference>
<dbReference type="InterPro" id="IPR000182">
    <property type="entry name" value="GNAT_dom"/>
</dbReference>
<dbReference type="RefSeq" id="WP_110571972.1">
    <property type="nucleotide sequence ID" value="NZ_PIPV01000001.1"/>
</dbReference>
<dbReference type="AlphaFoldDB" id="A0A432YAR2"/>
<dbReference type="PANTHER" id="PTHR43451:SF1">
    <property type="entry name" value="ACETYLTRANSFERASE"/>
    <property type="match status" value="1"/>
</dbReference>
<dbReference type="InterPro" id="IPR016181">
    <property type="entry name" value="Acyl_CoA_acyltransferase"/>
</dbReference>